<evidence type="ECO:0000313" key="2">
    <source>
        <dbReference type="Proteomes" id="UP001341281"/>
    </source>
</evidence>
<dbReference type="Proteomes" id="UP001341281">
    <property type="component" value="Chromosome 03"/>
</dbReference>
<sequence length="92" mass="10462">MRYGSGQRALGFASVAVAPTAGLHHSSLPPPRQHVPFRVLFRGTFWLRHWAKLQRNEDRAQWLTQGAHNLEVAALRIFNSFGWQNQGRISSI</sequence>
<keyword evidence="2" id="KW-1185">Reference proteome</keyword>
<protein>
    <submittedName>
        <fullName evidence="1">Uncharacterized protein</fullName>
    </submittedName>
</protein>
<dbReference type="AlphaFoldDB" id="A0AAQ3SYK9"/>
<gene>
    <name evidence="1" type="ORF">U9M48_012240</name>
</gene>
<reference evidence="1 2" key="1">
    <citation type="submission" date="2024-02" db="EMBL/GenBank/DDBJ databases">
        <title>High-quality chromosome-scale genome assembly of Pensacola bahiagrass (Paspalum notatum Flugge var. saurae).</title>
        <authorList>
            <person name="Vega J.M."/>
            <person name="Podio M."/>
            <person name="Orjuela J."/>
            <person name="Siena L.A."/>
            <person name="Pessino S.C."/>
            <person name="Combes M.C."/>
            <person name="Mariac C."/>
            <person name="Albertini E."/>
            <person name="Pupilli F."/>
            <person name="Ortiz J.P.A."/>
            <person name="Leblanc O."/>
        </authorList>
    </citation>
    <scope>NUCLEOTIDE SEQUENCE [LARGE SCALE GENOMIC DNA]</scope>
    <source>
        <strain evidence="1">R1</strain>
        <tissue evidence="1">Leaf</tissue>
    </source>
</reference>
<dbReference type="EMBL" id="CP144747">
    <property type="protein sequence ID" value="WVZ62492.1"/>
    <property type="molecule type" value="Genomic_DNA"/>
</dbReference>
<name>A0AAQ3SYK9_PASNO</name>
<accession>A0AAQ3SYK9</accession>
<evidence type="ECO:0000313" key="1">
    <source>
        <dbReference type="EMBL" id="WVZ62492.1"/>
    </source>
</evidence>
<proteinExistence type="predicted"/>
<organism evidence="1 2">
    <name type="scientific">Paspalum notatum var. saurae</name>
    <dbReference type="NCBI Taxonomy" id="547442"/>
    <lineage>
        <taxon>Eukaryota</taxon>
        <taxon>Viridiplantae</taxon>
        <taxon>Streptophyta</taxon>
        <taxon>Embryophyta</taxon>
        <taxon>Tracheophyta</taxon>
        <taxon>Spermatophyta</taxon>
        <taxon>Magnoliopsida</taxon>
        <taxon>Liliopsida</taxon>
        <taxon>Poales</taxon>
        <taxon>Poaceae</taxon>
        <taxon>PACMAD clade</taxon>
        <taxon>Panicoideae</taxon>
        <taxon>Andropogonodae</taxon>
        <taxon>Paspaleae</taxon>
        <taxon>Paspalinae</taxon>
        <taxon>Paspalum</taxon>
    </lineage>
</organism>